<comment type="caution">
    <text evidence="1">The sequence shown here is derived from an EMBL/GenBank/DDBJ whole genome shotgun (WGS) entry which is preliminary data.</text>
</comment>
<dbReference type="InterPro" id="IPR011990">
    <property type="entry name" value="TPR-like_helical_dom_sf"/>
</dbReference>
<keyword evidence="2" id="KW-1185">Reference proteome</keyword>
<name>A0A255XM17_9PROT</name>
<reference evidence="1" key="1">
    <citation type="submission" date="2017-07" db="EMBL/GenBank/DDBJ databases">
        <title>Elstera cyanobacteriorum sp. nov., a novel bacterium isolated from cyanobacterial aggregates in a eutrophic lake.</title>
        <authorList>
            <person name="Cai H."/>
        </authorList>
    </citation>
    <scope>NUCLEOTIDE SEQUENCE [LARGE SCALE GENOMIC DNA]</scope>
    <source>
        <strain evidence="1">TH019</strain>
    </source>
</reference>
<accession>A0A255XM17</accession>
<dbReference type="AlphaFoldDB" id="A0A255XM17"/>
<proteinExistence type="predicted"/>
<dbReference type="Gene3D" id="1.25.40.10">
    <property type="entry name" value="Tetratricopeptide repeat domain"/>
    <property type="match status" value="1"/>
</dbReference>
<dbReference type="Proteomes" id="UP000216361">
    <property type="component" value="Unassembled WGS sequence"/>
</dbReference>
<evidence type="ECO:0000313" key="2">
    <source>
        <dbReference type="Proteomes" id="UP000216361"/>
    </source>
</evidence>
<dbReference type="EMBL" id="NOXS01000033">
    <property type="protein sequence ID" value="OYQ17952.1"/>
    <property type="molecule type" value="Genomic_DNA"/>
</dbReference>
<sequence>MREIPIDTKDKQLLAARISCHLDADSPLFSPDEFEFHFNRHKQQLAHYAHWVRGLQKLYHPQNDEDKKLAHQHLKQGILNEDNPIEKIKYYLIAKILDDSGELEEAKTYYLKSGEACFTNVIAAKDGKYRIRLGAAADPSEGVIEYYYEPGLNPMTGFFTMDTDIAAAQCAEMALSRALELGEAKAGLYLALLPTEAKGTLKRTPEQKMKLLEKAVNAGVMEAYAPFALIKIKSGDMSLSERLTLYDQLKFSAEAGDLPSKHALYSLISDSDVFDAGKSGLAILREAAEKRHRQSQLLLGKKLVSEENKIMQEEGLHWLEKSLANGDVEAGFEIAVFERNNNANRNEAQILQRLYLAAQQGVLGARQALAEAIENGDGLEAPSPWLASIWRTGKLP</sequence>
<evidence type="ECO:0000313" key="1">
    <source>
        <dbReference type="EMBL" id="OYQ17952.1"/>
    </source>
</evidence>
<protein>
    <recommendedName>
        <fullName evidence="3">Sel1 repeat family protein</fullName>
    </recommendedName>
</protein>
<organism evidence="1 2">
    <name type="scientific">Elstera cyanobacteriorum</name>
    <dbReference type="NCBI Taxonomy" id="2022747"/>
    <lineage>
        <taxon>Bacteria</taxon>
        <taxon>Pseudomonadati</taxon>
        <taxon>Pseudomonadota</taxon>
        <taxon>Alphaproteobacteria</taxon>
        <taxon>Rhodospirillales</taxon>
        <taxon>Rhodospirillaceae</taxon>
        <taxon>Elstera</taxon>
    </lineage>
</organism>
<gene>
    <name evidence="1" type="ORF">CHR90_13355</name>
</gene>
<evidence type="ECO:0008006" key="3">
    <source>
        <dbReference type="Google" id="ProtNLM"/>
    </source>
</evidence>